<reference evidence="1 2" key="1">
    <citation type="submission" date="2012-12" db="EMBL/GenBank/DDBJ databases">
        <title>The Genome Sequence of Bacillus cereus HuB4-4.</title>
        <authorList>
            <consortium name="The Broad Institute Genome Sequencing Platform"/>
            <consortium name="The Broad Institute Genome Sequencing Center for Infectious Disease"/>
            <person name="Feldgarden M."/>
            <person name="Van der Auwera G.A."/>
            <person name="Mahillon J."/>
            <person name="Duprez V."/>
            <person name="Timmery S."/>
            <person name="Mattelet C."/>
            <person name="Dierick K."/>
            <person name="Sun M."/>
            <person name="Yu Z."/>
            <person name="Zhu L."/>
            <person name="Hu X."/>
            <person name="Shank E.B."/>
            <person name="Swiecicka I."/>
            <person name="Hansen B.M."/>
            <person name="Andrup L."/>
            <person name="Walker B."/>
            <person name="Young S.K."/>
            <person name="Zeng Q."/>
            <person name="Gargeya S."/>
            <person name="Fitzgerald M."/>
            <person name="Haas B."/>
            <person name="Abouelleil A."/>
            <person name="Alvarado L."/>
            <person name="Arachchi H.M."/>
            <person name="Berlin A.M."/>
            <person name="Chapman S.B."/>
            <person name="Dewar J."/>
            <person name="Goldberg J."/>
            <person name="Griggs A."/>
            <person name="Gujja S."/>
            <person name="Hansen M."/>
            <person name="Howarth C."/>
            <person name="Imamovic A."/>
            <person name="Larimer J."/>
            <person name="McCowan C."/>
            <person name="Murphy C."/>
            <person name="Neiman D."/>
            <person name="Pearson M."/>
            <person name="Priest M."/>
            <person name="Roberts A."/>
            <person name="Saif S."/>
            <person name="Shea T."/>
            <person name="Sisk P."/>
            <person name="Sykes S."/>
            <person name="Wortman J."/>
            <person name="Nusbaum C."/>
            <person name="Birren B."/>
        </authorList>
    </citation>
    <scope>NUCLEOTIDE SEQUENCE [LARGE SCALE GENOMIC DNA]</scope>
    <source>
        <strain evidence="1 2">HuB4-4</strain>
    </source>
</reference>
<proteinExistence type="predicted"/>
<evidence type="ECO:0000313" key="2">
    <source>
        <dbReference type="Proteomes" id="UP000014009"/>
    </source>
</evidence>
<accession>A0A9W5QN03</accession>
<evidence type="ECO:0000313" key="1">
    <source>
        <dbReference type="EMBL" id="EOP78642.1"/>
    </source>
</evidence>
<organism evidence="1 2">
    <name type="scientific">Bacillus cereus HuB4-4</name>
    <dbReference type="NCBI Taxonomy" id="1053211"/>
    <lineage>
        <taxon>Bacteria</taxon>
        <taxon>Bacillati</taxon>
        <taxon>Bacillota</taxon>
        <taxon>Bacilli</taxon>
        <taxon>Bacillales</taxon>
        <taxon>Bacillaceae</taxon>
        <taxon>Bacillus</taxon>
        <taxon>Bacillus cereus group</taxon>
    </lineage>
</organism>
<gene>
    <name evidence="1" type="ORF">IGM_06593</name>
</gene>
<dbReference type="AlphaFoldDB" id="A0A9W5QN03"/>
<dbReference type="RefSeq" id="WP_016099629.1">
    <property type="nucleotide sequence ID" value="NZ_KB976549.1"/>
</dbReference>
<dbReference type="Proteomes" id="UP000014009">
    <property type="component" value="Unassembled WGS sequence"/>
</dbReference>
<comment type="caution">
    <text evidence="1">The sequence shown here is derived from an EMBL/GenBank/DDBJ whole genome shotgun (WGS) entry which is preliminary data.</text>
</comment>
<protein>
    <submittedName>
        <fullName evidence="1">Uncharacterized protein</fullName>
    </submittedName>
</protein>
<dbReference type="EMBL" id="AHEF01000105">
    <property type="protein sequence ID" value="EOP78642.1"/>
    <property type="molecule type" value="Genomic_DNA"/>
</dbReference>
<name>A0A9W5QN03_BACCE</name>
<sequence>MKIRAYTLSYTIVAPSGEMYPTQEMVMYTESQEYAIALLDNEIQRRLGEGYRRYISCKNQEEEPIQLSLF</sequence>